<dbReference type="AlphaFoldDB" id="A0A645AA28"/>
<accession>A0A645AA28</accession>
<sequence>MKPGRAVGAWAGGDVEPALQLVGNHGAVPLPQIQRHNGRAELRKIAVYRHAGELFYVFIKPAGQSAVVGADAVHPRLVQPVQRGAQSRDAVAV</sequence>
<name>A0A645AA28_9ZZZZ</name>
<comment type="caution">
    <text evidence="1">The sequence shown here is derived from an EMBL/GenBank/DDBJ whole genome shotgun (WGS) entry which is preliminary data.</text>
</comment>
<organism evidence="1">
    <name type="scientific">bioreactor metagenome</name>
    <dbReference type="NCBI Taxonomy" id="1076179"/>
    <lineage>
        <taxon>unclassified sequences</taxon>
        <taxon>metagenomes</taxon>
        <taxon>ecological metagenomes</taxon>
    </lineage>
</organism>
<dbReference type="EMBL" id="VSSQ01012662">
    <property type="protein sequence ID" value="MPM49756.1"/>
    <property type="molecule type" value="Genomic_DNA"/>
</dbReference>
<proteinExistence type="predicted"/>
<evidence type="ECO:0000313" key="1">
    <source>
        <dbReference type="EMBL" id="MPM49756.1"/>
    </source>
</evidence>
<gene>
    <name evidence="1" type="ORF">SDC9_96487</name>
</gene>
<reference evidence="1" key="1">
    <citation type="submission" date="2019-08" db="EMBL/GenBank/DDBJ databases">
        <authorList>
            <person name="Kucharzyk K."/>
            <person name="Murdoch R.W."/>
            <person name="Higgins S."/>
            <person name="Loffler F."/>
        </authorList>
    </citation>
    <scope>NUCLEOTIDE SEQUENCE</scope>
</reference>
<protein>
    <submittedName>
        <fullName evidence="1">Uncharacterized protein</fullName>
    </submittedName>
</protein>